<dbReference type="EMBL" id="MG680941">
    <property type="protein sequence ID" value="AVM81107.1"/>
    <property type="molecule type" value="Genomic_DNA"/>
</dbReference>
<gene>
    <name evidence="1" type="primary">rpl31</name>
    <name evidence="1" type="ORF">CplaMt_p028</name>
</gene>
<keyword evidence="1" id="KW-0687">Ribonucleoprotein</keyword>
<accession>A0A2P1G823</accession>
<organism evidence="1">
    <name type="scientific">Chroomonas placoidea</name>
    <dbReference type="NCBI Taxonomy" id="173977"/>
    <lineage>
        <taxon>Eukaryota</taxon>
        <taxon>Cryptophyceae</taxon>
        <taxon>Pyrenomonadales</taxon>
        <taxon>Chroomonadaceae</taxon>
        <taxon>Chroomonas</taxon>
    </lineage>
</organism>
<keyword evidence="1" id="KW-0496">Mitochondrion</keyword>
<evidence type="ECO:0000313" key="1">
    <source>
        <dbReference type="EMBL" id="AVM81107.1"/>
    </source>
</evidence>
<geneLocation type="mitochondrion" evidence="1"/>
<keyword evidence="1" id="KW-0689">Ribosomal protein</keyword>
<sequence length="74" mass="8871">MKSKFHFKKNKIWAQLTDGSIVNLNVFSKSTKLKLNVDIKSHCLWKENNTFIVNKDYKEIFLKKFNFFKKVISQ</sequence>
<protein>
    <submittedName>
        <fullName evidence="1">Ribosomal protein L31</fullName>
    </submittedName>
</protein>
<dbReference type="GeneID" id="36496225"/>
<dbReference type="RefSeq" id="YP_009476614.1">
    <property type="nucleotide sequence ID" value="NC_037451.1"/>
</dbReference>
<proteinExistence type="predicted"/>
<reference evidence="1" key="1">
    <citation type="journal article" date="2018" name="BMC Genomics">
        <title>Comparative mitochondrial genomics of cryptophyte algae: gene shuffling and dynamic mobile genetic elements.</title>
        <authorList>
            <person name="Kim J.I."/>
            <person name="Yoon H.S."/>
            <person name="Yi G."/>
            <person name="Shin W."/>
            <person name="Archibald J.M."/>
        </authorList>
    </citation>
    <scope>NUCLEOTIDE SEQUENCE</scope>
    <source>
        <strain evidence="1">CCAP978/8</strain>
    </source>
</reference>
<dbReference type="GO" id="GO:0005840">
    <property type="term" value="C:ribosome"/>
    <property type="evidence" value="ECO:0007669"/>
    <property type="project" value="UniProtKB-KW"/>
</dbReference>
<dbReference type="AlphaFoldDB" id="A0A2P1G823"/>
<name>A0A2P1G823_9CRYP</name>